<feature type="region of interest" description="Disordered" evidence="1">
    <location>
        <begin position="1"/>
        <end position="28"/>
    </location>
</feature>
<evidence type="ECO:0000256" key="1">
    <source>
        <dbReference type="SAM" id="MobiDB-lite"/>
    </source>
</evidence>
<dbReference type="OrthoDB" id="7595117at2"/>
<sequence length="657" mass="72420">MAEETGYGRQVAPQPAEPMPLSSPASFGSQLGAQIADIGAQIHSRDIAAYRRERQRSADEEWSGFQRGFAEARVTIGETARERRQTAGAGHAEALGEDWAKLGETLLGSLTDEGVKRRAQDSLANYSASLLEREGQFEELRRVENALLDVADYEQLASNRVRRLDDHDAYLEELEIGTEFLRTTIEDETQYRQALKGLDRTLAVSFLRGRIDEDPQLARAMIAEGLFDQALEPEDITVLLNSSDVGIRALEVAARREAAEQRAAIVENARTQIARQQGGNPLADEEWQLVEAEVAQSGDTSLLEDVRQARADAGFVRIYQGPEPMPPSVLERRIGELSGMANRSEAQNRELQWLRRNIDGVRGDFDRDPAGFLIQSGGAPEIDWENPDSLSARAVWAQRQSAANGRHVPPISDIEAAPLRDLYEKRQLEDVLGVLDGFADPFARIDAAQVVAPDDAFLHRMAVMRPQYRARMLRGRTALQENPRLLKPENELGEASEAMALWEARLRQALVEIDQADTEAVVDAMRYHIAGSVVTSGYAVDEQAAGVFAIGANAALGYQRRNGVPHGGLGLWPGDKPYILPDGMTRTDFARAVGTDFARQQRAGTAPVNPDGSALAVGDLNRAYPVWLGGNFYRWETSRGNSLRNAEGGLYISEIDR</sequence>
<protein>
    <submittedName>
        <fullName evidence="2">Uncharacterized protein</fullName>
    </submittedName>
</protein>
<dbReference type="AlphaFoldDB" id="A0A418NUC4"/>
<gene>
    <name evidence="2" type="ORF">D2V07_03905</name>
</gene>
<organism evidence="2 3">
    <name type="scientific">Aurantiacibacter zhengii</name>
    <dbReference type="NCBI Taxonomy" id="2307003"/>
    <lineage>
        <taxon>Bacteria</taxon>
        <taxon>Pseudomonadati</taxon>
        <taxon>Pseudomonadota</taxon>
        <taxon>Alphaproteobacteria</taxon>
        <taxon>Sphingomonadales</taxon>
        <taxon>Erythrobacteraceae</taxon>
        <taxon>Aurantiacibacter</taxon>
    </lineage>
</organism>
<dbReference type="RefSeq" id="WP_119585000.1">
    <property type="nucleotide sequence ID" value="NZ_CAWODQ010000012.1"/>
</dbReference>
<name>A0A418NUC4_9SPHN</name>
<evidence type="ECO:0000313" key="3">
    <source>
        <dbReference type="Proteomes" id="UP000286576"/>
    </source>
</evidence>
<keyword evidence="3" id="KW-1185">Reference proteome</keyword>
<proteinExistence type="predicted"/>
<accession>A0A418NUC4</accession>
<reference evidence="2 3" key="1">
    <citation type="submission" date="2018-08" db="EMBL/GenBank/DDBJ databases">
        <title>Erythrobacter zhengii sp.nov., a bacterium isolated from deep-sea sediment.</title>
        <authorList>
            <person name="Fang C."/>
            <person name="Wu Y.-H."/>
            <person name="Sun C."/>
            <person name="Wang H."/>
            <person name="Cheng H."/>
            <person name="Meng F.-X."/>
            <person name="Wang C.-S."/>
            <person name="Xu X.-W."/>
        </authorList>
    </citation>
    <scope>NUCLEOTIDE SEQUENCE [LARGE SCALE GENOMIC DNA]</scope>
    <source>
        <strain evidence="2 3">V18</strain>
    </source>
</reference>
<comment type="caution">
    <text evidence="2">The sequence shown here is derived from an EMBL/GenBank/DDBJ whole genome shotgun (WGS) entry which is preliminary data.</text>
</comment>
<dbReference type="Proteomes" id="UP000286576">
    <property type="component" value="Unassembled WGS sequence"/>
</dbReference>
<dbReference type="EMBL" id="QXFL01000002">
    <property type="protein sequence ID" value="RIV87505.1"/>
    <property type="molecule type" value="Genomic_DNA"/>
</dbReference>
<evidence type="ECO:0000313" key="2">
    <source>
        <dbReference type="EMBL" id="RIV87505.1"/>
    </source>
</evidence>